<keyword evidence="4" id="KW-1185">Reference proteome</keyword>
<feature type="signal peptide" evidence="2">
    <location>
        <begin position="1"/>
        <end position="16"/>
    </location>
</feature>
<feature type="compositionally biased region" description="Low complexity" evidence="1">
    <location>
        <begin position="103"/>
        <end position="115"/>
    </location>
</feature>
<dbReference type="EMBL" id="CABFNO020001240">
    <property type="protein sequence ID" value="CAG9971180.1"/>
    <property type="molecule type" value="Genomic_DNA"/>
</dbReference>
<gene>
    <name evidence="3" type="ORF">CBYS24578_00000311</name>
</gene>
<dbReference type="Proteomes" id="UP000754883">
    <property type="component" value="Unassembled WGS sequence"/>
</dbReference>
<evidence type="ECO:0008006" key="5">
    <source>
        <dbReference type="Google" id="ProtNLM"/>
    </source>
</evidence>
<dbReference type="AlphaFoldDB" id="A0A9N9XUT1"/>
<reference evidence="3 4" key="2">
    <citation type="submission" date="2021-10" db="EMBL/GenBank/DDBJ databases">
        <authorList>
            <person name="Piombo E."/>
        </authorList>
    </citation>
    <scope>NUCLEOTIDE SEQUENCE [LARGE SCALE GENOMIC DNA]</scope>
</reference>
<protein>
    <recommendedName>
        <fullName evidence="5">Secreted protein</fullName>
    </recommendedName>
</protein>
<feature type="chain" id="PRO_5040444379" description="Secreted protein" evidence="2">
    <location>
        <begin position="17"/>
        <end position="115"/>
    </location>
</feature>
<name>A0A9N9XUT1_9HYPO</name>
<organism evidence="3 4">
    <name type="scientific">Clonostachys byssicola</name>
    <dbReference type="NCBI Taxonomy" id="160290"/>
    <lineage>
        <taxon>Eukaryota</taxon>
        <taxon>Fungi</taxon>
        <taxon>Dikarya</taxon>
        <taxon>Ascomycota</taxon>
        <taxon>Pezizomycotina</taxon>
        <taxon>Sordariomycetes</taxon>
        <taxon>Hypocreomycetidae</taxon>
        <taxon>Hypocreales</taxon>
        <taxon>Bionectriaceae</taxon>
        <taxon>Clonostachys</taxon>
    </lineage>
</organism>
<keyword evidence="2" id="KW-0732">Signal</keyword>
<proteinExistence type="predicted"/>
<evidence type="ECO:0000256" key="1">
    <source>
        <dbReference type="SAM" id="MobiDB-lite"/>
    </source>
</evidence>
<evidence type="ECO:0000313" key="3">
    <source>
        <dbReference type="EMBL" id="CAG9971180.1"/>
    </source>
</evidence>
<evidence type="ECO:0000313" key="4">
    <source>
        <dbReference type="Proteomes" id="UP000754883"/>
    </source>
</evidence>
<reference evidence="4" key="1">
    <citation type="submission" date="2019-06" db="EMBL/GenBank/DDBJ databases">
        <authorList>
            <person name="Broberg M."/>
        </authorList>
    </citation>
    <scope>NUCLEOTIDE SEQUENCE [LARGE SCALE GENOMIC DNA]</scope>
</reference>
<feature type="region of interest" description="Disordered" evidence="1">
    <location>
        <begin position="80"/>
        <end position="115"/>
    </location>
</feature>
<sequence>MRLVVLLTFSIQFCSKYENYCPVTGYRSSGTRRRADGSISRWWKKGTIRAKCSENFKSNMDGGGCSANFNVRPPLVFCSDRQGGNPAIRDQSTKSTKRKQPVKPKQPVRPASKKV</sequence>
<comment type="caution">
    <text evidence="3">The sequence shown here is derived from an EMBL/GenBank/DDBJ whole genome shotgun (WGS) entry which is preliminary data.</text>
</comment>
<evidence type="ECO:0000256" key="2">
    <source>
        <dbReference type="SAM" id="SignalP"/>
    </source>
</evidence>
<accession>A0A9N9XUT1</accession>